<feature type="non-terminal residue" evidence="2">
    <location>
        <position position="216"/>
    </location>
</feature>
<evidence type="ECO:0000313" key="2">
    <source>
        <dbReference type="EMBL" id="GFD03545.1"/>
    </source>
</evidence>
<proteinExistence type="predicted"/>
<dbReference type="EMBL" id="BKCJ011205729">
    <property type="protein sequence ID" value="GFD03545.1"/>
    <property type="molecule type" value="Genomic_DNA"/>
</dbReference>
<sequence length="216" mass="22537">PAVTDMGEGEAAAAQDQCAERGQKSVRQQPAVLCEQQAVQRLGDAPGFRRGVVIHCQGLKGRAGRQAAIGTVADTVRQPEQVSLAGGERWRGGDQARGVLVLSPWSAGAVLGKAHLQADCLGRVQRQRLIHRQPPSGSDASSGDGGGTPSGSPAALDVHQAEPCQHTEQGEQPQTQLIVAGILLDRTQTGGEEESADAARHADQAGHHANFFTEAL</sequence>
<comment type="caution">
    <text evidence="2">The sequence shown here is derived from an EMBL/GenBank/DDBJ whole genome shotgun (WGS) entry which is preliminary data.</text>
</comment>
<dbReference type="AlphaFoldDB" id="A0A699SZJ1"/>
<protein>
    <submittedName>
        <fullName evidence="2">Uncharacterized protein</fullName>
    </submittedName>
</protein>
<name>A0A699SZJ1_TANCI</name>
<reference evidence="2" key="1">
    <citation type="journal article" date="2019" name="Sci. Rep.">
        <title>Draft genome of Tanacetum cinerariifolium, the natural source of mosquito coil.</title>
        <authorList>
            <person name="Yamashiro T."/>
            <person name="Shiraishi A."/>
            <person name="Satake H."/>
            <person name="Nakayama K."/>
        </authorList>
    </citation>
    <scope>NUCLEOTIDE SEQUENCE</scope>
</reference>
<feature type="region of interest" description="Disordered" evidence="1">
    <location>
        <begin position="132"/>
        <end position="156"/>
    </location>
</feature>
<gene>
    <name evidence="2" type="ORF">Tci_875514</name>
</gene>
<evidence type="ECO:0000256" key="1">
    <source>
        <dbReference type="SAM" id="MobiDB-lite"/>
    </source>
</evidence>
<accession>A0A699SZJ1</accession>
<feature type="non-terminal residue" evidence="2">
    <location>
        <position position="1"/>
    </location>
</feature>
<organism evidence="2">
    <name type="scientific">Tanacetum cinerariifolium</name>
    <name type="common">Dalmatian daisy</name>
    <name type="synonym">Chrysanthemum cinerariifolium</name>
    <dbReference type="NCBI Taxonomy" id="118510"/>
    <lineage>
        <taxon>Eukaryota</taxon>
        <taxon>Viridiplantae</taxon>
        <taxon>Streptophyta</taxon>
        <taxon>Embryophyta</taxon>
        <taxon>Tracheophyta</taxon>
        <taxon>Spermatophyta</taxon>
        <taxon>Magnoliopsida</taxon>
        <taxon>eudicotyledons</taxon>
        <taxon>Gunneridae</taxon>
        <taxon>Pentapetalae</taxon>
        <taxon>asterids</taxon>
        <taxon>campanulids</taxon>
        <taxon>Asterales</taxon>
        <taxon>Asteraceae</taxon>
        <taxon>Asteroideae</taxon>
        <taxon>Anthemideae</taxon>
        <taxon>Anthemidinae</taxon>
        <taxon>Tanacetum</taxon>
    </lineage>
</organism>